<evidence type="ECO:0000256" key="1">
    <source>
        <dbReference type="SAM" id="MobiDB-lite"/>
    </source>
</evidence>
<feature type="compositionally biased region" description="Low complexity" evidence="1">
    <location>
        <begin position="82"/>
        <end position="95"/>
    </location>
</feature>
<dbReference type="RefSeq" id="WP_068749427.1">
    <property type="nucleotide sequence ID" value="NZ_MBQD01000001.1"/>
</dbReference>
<evidence type="ECO:0000313" key="4">
    <source>
        <dbReference type="EMBL" id="OCL37220.1"/>
    </source>
</evidence>
<reference evidence="5" key="1">
    <citation type="submission" date="2016-07" db="EMBL/GenBank/DDBJ databases">
        <authorList>
            <person name="Florea S."/>
            <person name="Webb J.S."/>
            <person name="Jaromczyk J."/>
            <person name="Schardl C.L."/>
        </authorList>
    </citation>
    <scope>NUCLEOTIDE SEQUENCE [LARGE SCALE GENOMIC DNA]</scope>
    <source>
        <strain evidence="5">IPBSL-7</strain>
    </source>
</reference>
<keyword evidence="2" id="KW-0812">Transmembrane</keyword>
<gene>
    <name evidence="4" type="ORF">BCR15_10970</name>
</gene>
<dbReference type="Pfam" id="PF10708">
    <property type="entry name" value="DUF2510"/>
    <property type="match status" value="1"/>
</dbReference>
<protein>
    <recommendedName>
        <fullName evidence="3">DUF2510 domain-containing protein</fullName>
    </recommendedName>
</protein>
<organism evidence="4 5">
    <name type="scientific">Tessaracoccus lapidicaptus</name>
    <dbReference type="NCBI Taxonomy" id="1427523"/>
    <lineage>
        <taxon>Bacteria</taxon>
        <taxon>Bacillati</taxon>
        <taxon>Actinomycetota</taxon>
        <taxon>Actinomycetes</taxon>
        <taxon>Propionibacteriales</taxon>
        <taxon>Propionibacteriaceae</taxon>
        <taxon>Tessaracoccus</taxon>
    </lineage>
</organism>
<feature type="domain" description="DUF2510" evidence="3">
    <location>
        <begin position="4"/>
        <end position="27"/>
    </location>
</feature>
<feature type="region of interest" description="Disordered" evidence="1">
    <location>
        <begin position="61"/>
        <end position="98"/>
    </location>
</feature>
<keyword evidence="5" id="KW-1185">Reference proteome</keyword>
<comment type="caution">
    <text evidence="4">The sequence shown here is derived from an EMBL/GenBank/DDBJ whole genome shotgun (WGS) entry which is preliminary data.</text>
</comment>
<evidence type="ECO:0000256" key="2">
    <source>
        <dbReference type="SAM" id="Phobius"/>
    </source>
</evidence>
<evidence type="ECO:0000313" key="5">
    <source>
        <dbReference type="Proteomes" id="UP000093501"/>
    </source>
</evidence>
<sequence>MAEPGWYADPTAPQGRRYWDGRRWVDDPPRQGRGMTTWLVVALLVVATVVGAMILFPRGANPFAATPEDPRSARPTGTQWNELETSETPTPEPVESGFGEPIECPSTLQDPRSEIVDGRLHGGGLSIEPPDGRGWVDSPAWIAWLHDSNGMIRDIAPGWMSNVNVGYIKVSDGFSPVMSVAAEQFVTCMASSGMFFGFERREILINQDYVVSDRIGWRLTSNIYVNNQRHNGIEGDVVDIIIVPTDDEDRFAVYVSCVTIGHEENQREVDRSLASLRFDG</sequence>
<name>A0A1C0ASE7_9ACTN</name>
<dbReference type="Proteomes" id="UP000093501">
    <property type="component" value="Unassembled WGS sequence"/>
</dbReference>
<dbReference type="EMBL" id="MBQD01000001">
    <property type="protein sequence ID" value="OCL37220.1"/>
    <property type="molecule type" value="Genomic_DNA"/>
</dbReference>
<keyword evidence="2" id="KW-0472">Membrane</keyword>
<evidence type="ECO:0000259" key="3">
    <source>
        <dbReference type="Pfam" id="PF10708"/>
    </source>
</evidence>
<accession>A0A1C0ASE7</accession>
<keyword evidence="2" id="KW-1133">Transmembrane helix</keyword>
<dbReference type="AlphaFoldDB" id="A0A1C0ASE7"/>
<feature type="transmembrane region" description="Helical" evidence="2">
    <location>
        <begin position="35"/>
        <end position="56"/>
    </location>
</feature>
<proteinExistence type="predicted"/>
<dbReference type="InterPro" id="IPR018929">
    <property type="entry name" value="DUF2510"/>
</dbReference>